<dbReference type="GO" id="GO:0033539">
    <property type="term" value="P:fatty acid beta-oxidation using acyl-CoA dehydrogenase"/>
    <property type="evidence" value="ECO:0007669"/>
    <property type="project" value="TreeGrafter"/>
</dbReference>
<name>Q13NB9_PARXL</name>
<dbReference type="PANTHER" id="PTHR48083:SF19">
    <property type="entry name" value="FLAVIN-DEPENDENT MONOOXYGENASE, OXYGENASE SUBUNIT HSAA"/>
    <property type="match status" value="1"/>
</dbReference>
<keyword evidence="2" id="KW-0560">Oxidoreductase</keyword>
<dbReference type="Pfam" id="PF08028">
    <property type="entry name" value="Acyl-CoA_dh_2"/>
    <property type="match status" value="1"/>
</dbReference>
<dbReference type="PIRSF" id="PIRSF016578">
    <property type="entry name" value="HsaA"/>
    <property type="match status" value="1"/>
</dbReference>
<keyword evidence="1" id="KW-0285">Flavoprotein</keyword>
<dbReference type="RefSeq" id="WP_011491747.1">
    <property type="nucleotide sequence ID" value="NC_007952.1"/>
</dbReference>
<dbReference type="eggNOG" id="COG1960">
    <property type="taxonomic scope" value="Bacteria"/>
</dbReference>
<dbReference type="SUPFAM" id="SSF47203">
    <property type="entry name" value="Acyl-CoA dehydrogenase C-terminal domain-like"/>
    <property type="match status" value="1"/>
</dbReference>
<dbReference type="GO" id="GO:0050660">
    <property type="term" value="F:flavin adenine dinucleotide binding"/>
    <property type="evidence" value="ECO:0007669"/>
    <property type="project" value="InterPro"/>
</dbReference>
<proteinExistence type="inferred from homology"/>
<dbReference type="Proteomes" id="UP000001817">
    <property type="component" value="Chromosome 2"/>
</dbReference>
<dbReference type="InterPro" id="IPR023922">
    <property type="entry name" value="S04_starv_induced_SfnB"/>
</dbReference>
<dbReference type="Pfam" id="PF02770">
    <property type="entry name" value="Acyl-CoA_dh_M"/>
    <property type="match status" value="1"/>
</dbReference>
<evidence type="ECO:0000259" key="4">
    <source>
        <dbReference type="Pfam" id="PF02770"/>
    </source>
</evidence>
<feature type="domain" description="Acyl-CoA dehydrogenase C-terminal" evidence="6">
    <location>
        <begin position="262"/>
        <end position="395"/>
    </location>
</feature>
<protein>
    <recommendedName>
        <fullName evidence="9">Acyl-CoA dehydrogenase</fullName>
    </recommendedName>
</protein>
<dbReference type="AlphaFoldDB" id="Q13NB9"/>
<dbReference type="InterPro" id="IPR036250">
    <property type="entry name" value="AcylCo_DH-like_C"/>
</dbReference>
<dbReference type="GO" id="GO:0005737">
    <property type="term" value="C:cytoplasm"/>
    <property type="evidence" value="ECO:0007669"/>
    <property type="project" value="TreeGrafter"/>
</dbReference>
<feature type="domain" description="Acyl-CoA oxidase/dehydrogenase middle" evidence="4">
    <location>
        <begin position="159"/>
        <end position="235"/>
    </location>
</feature>
<dbReference type="Gene3D" id="2.40.110.10">
    <property type="entry name" value="Butyryl-CoA Dehydrogenase, subunit A, domain 2"/>
    <property type="match status" value="1"/>
</dbReference>
<dbReference type="Gene3D" id="1.20.140.10">
    <property type="entry name" value="Butyryl-CoA Dehydrogenase, subunit A, domain 3"/>
    <property type="match status" value="1"/>
</dbReference>
<dbReference type="InterPro" id="IPR046373">
    <property type="entry name" value="Acyl-CoA_Oxase/DH_mid-dom_sf"/>
</dbReference>
<evidence type="ECO:0000256" key="3">
    <source>
        <dbReference type="ARBA" id="ARBA00049661"/>
    </source>
</evidence>
<evidence type="ECO:0008006" key="9">
    <source>
        <dbReference type="Google" id="ProtNLM"/>
    </source>
</evidence>
<evidence type="ECO:0000259" key="5">
    <source>
        <dbReference type="Pfam" id="PF02771"/>
    </source>
</evidence>
<feature type="domain" description="Acyl-CoA dehydrogenase/oxidase N-terminal" evidence="5">
    <location>
        <begin position="41"/>
        <end position="141"/>
    </location>
</feature>
<evidence type="ECO:0000256" key="1">
    <source>
        <dbReference type="ARBA" id="ARBA00022630"/>
    </source>
</evidence>
<evidence type="ECO:0000259" key="6">
    <source>
        <dbReference type="Pfam" id="PF08028"/>
    </source>
</evidence>
<dbReference type="SUPFAM" id="SSF56645">
    <property type="entry name" value="Acyl-CoA dehydrogenase NM domain-like"/>
    <property type="match status" value="1"/>
</dbReference>
<dbReference type="InterPro" id="IPR013786">
    <property type="entry name" value="AcylCoA_DH/ox_N"/>
</dbReference>
<dbReference type="EMBL" id="CP000271">
    <property type="protein sequence ID" value="ABE34420.1"/>
    <property type="molecule type" value="Genomic_DNA"/>
</dbReference>
<dbReference type="KEGG" id="bxe:Bxe_B1544"/>
<dbReference type="NCBIfam" id="TIGR04022">
    <property type="entry name" value="sulfur_SfnB"/>
    <property type="match status" value="1"/>
</dbReference>
<dbReference type="Pfam" id="PF02771">
    <property type="entry name" value="Acyl-CoA_dh_N"/>
    <property type="match status" value="1"/>
</dbReference>
<dbReference type="InterPro" id="IPR050741">
    <property type="entry name" value="Acyl-CoA_dehydrogenase"/>
</dbReference>
<dbReference type="KEGG" id="bxb:DR64_6851"/>
<sequence length="420" mass="45748">MTIDLSPAASGSAAPAVLPRELRSLPTPELIADDAQALLAARRLAEAFAPDAALRDRERRLPWAELDAFVASGLWGITVPREFGGAGVSNGTLAEVTATIAAADGSLGQIPQNHFYALEVLRVGGSVEQQRFFYGRVLAGERFGNALAEIGHKDFKRRTRLTREAAGWHIDGRKFYCTGALYAHWIPTLVVAEEQGRDVTYLAFVPRDTPGVTVTDDWDGFGQRVTGSGSVQFDYVRVEPEWVVPFQASFERPTTIGPLAQIIHAAIDLGQARGAFEAGLKFVRERSRPWIDAKVERAADDPLTLAQFGDISVRLRAAEALLRRAGRFVDAAQAQLTEQSVAQASIAVAEARALTTTASLDAGSRLFELAGTAATLDGLGLDRFWRNARTHTLHDPVRWKYHAVGNFYLNDKLPPRHGAL</sequence>
<organism evidence="7 8">
    <name type="scientific">Paraburkholderia xenovorans (strain LB400)</name>
    <dbReference type="NCBI Taxonomy" id="266265"/>
    <lineage>
        <taxon>Bacteria</taxon>
        <taxon>Pseudomonadati</taxon>
        <taxon>Pseudomonadota</taxon>
        <taxon>Betaproteobacteria</taxon>
        <taxon>Burkholderiales</taxon>
        <taxon>Burkholderiaceae</taxon>
        <taxon>Paraburkholderia</taxon>
    </lineage>
</organism>
<accession>Q13NB9</accession>
<comment type="similarity">
    <text evidence="3">Belongs to the HpaH/HsaA monooxygenase family.</text>
</comment>
<dbReference type="InterPro" id="IPR009100">
    <property type="entry name" value="AcylCoA_DH/oxidase_NM_dom_sf"/>
</dbReference>
<dbReference type="STRING" id="266265.Bxe_B1544"/>
<reference evidence="7 8" key="1">
    <citation type="journal article" date="2006" name="Proc. Natl. Acad. Sci. U.S.A.">
        <title>Burkholderia xenovorans LB400 harbors a multi-replicon, 9.73-Mbp genome shaped for versatility.</title>
        <authorList>
            <person name="Chain P.S."/>
            <person name="Denef V.J."/>
            <person name="Konstantinidis K.T."/>
            <person name="Vergez L.M."/>
            <person name="Agullo L."/>
            <person name="Reyes V.L."/>
            <person name="Hauser L."/>
            <person name="Cordova M."/>
            <person name="Gomez L."/>
            <person name="Gonzalez M."/>
            <person name="Land M."/>
            <person name="Lao V."/>
            <person name="Larimer F."/>
            <person name="LiPuma J.J."/>
            <person name="Mahenthiralingam E."/>
            <person name="Malfatti S.A."/>
            <person name="Marx C.J."/>
            <person name="Parnell J.J."/>
            <person name="Ramette A."/>
            <person name="Richardson P."/>
            <person name="Seeger M."/>
            <person name="Smith D."/>
            <person name="Spilker T."/>
            <person name="Sul W.J."/>
            <person name="Tsoi T.V."/>
            <person name="Ulrich L.E."/>
            <person name="Zhulin I.B."/>
            <person name="Tiedje J.M."/>
        </authorList>
    </citation>
    <scope>NUCLEOTIDE SEQUENCE [LARGE SCALE GENOMIC DNA]</scope>
    <source>
        <strain evidence="7 8">LB400</strain>
    </source>
</reference>
<dbReference type="PANTHER" id="PTHR48083">
    <property type="entry name" value="MEDIUM-CHAIN SPECIFIC ACYL-COA DEHYDROGENASE, MITOCHONDRIAL-RELATED"/>
    <property type="match status" value="1"/>
</dbReference>
<dbReference type="GO" id="GO:0003995">
    <property type="term" value="F:acyl-CoA dehydrogenase activity"/>
    <property type="evidence" value="ECO:0007669"/>
    <property type="project" value="TreeGrafter"/>
</dbReference>
<evidence type="ECO:0000256" key="2">
    <source>
        <dbReference type="ARBA" id="ARBA00023002"/>
    </source>
</evidence>
<dbReference type="InterPro" id="IPR013107">
    <property type="entry name" value="Acyl-CoA_DH_C"/>
</dbReference>
<dbReference type="InterPro" id="IPR006091">
    <property type="entry name" value="Acyl-CoA_Oxase/DH_mid-dom"/>
</dbReference>
<evidence type="ECO:0000313" key="7">
    <source>
        <dbReference type="EMBL" id="ABE34420.1"/>
    </source>
</evidence>
<dbReference type="GO" id="GO:0016712">
    <property type="term" value="F:oxidoreductase activity, acting on paired donors, with incorporation or reduction of molecular oxygen, reduced flavin or flavoprotein as one donor, and incorporation of one atom of oxygen"/>
    <property type="evidence" value="ECO:0007669"/>
    <property type="project" value="TreeGrafter"/>
</dbReference>
<dbReference type="InterPro" id="IPR037069">
    <property type="entry name" value="AcylCoA_DH/ox_N_sf"/>
</dbReference>
<gene>
    <name evidence="7" type="ORF">Bxe_B1544</name>
</gene>
<dbReference type="Gene3D" id="1.10.540.10">
    <property type="entry name" value="Acyl-CoA dehydrogenase/oxidase, N-terminal domain"/>
    <property type="match status" value="1"/>
</dbReference>
<keyword evidence="8" id="KW-1185">Reference proteome</keyword>
<evidence type="ECO:0000313" key="8">
    <source>
        <dbReference type="Proteomes" id="UP000001817"/>
    </source>
</evidence>